<keyword evidence="11" id="KW-1185">Reference proteome</keyword>
<dbReference type="InterPro" id="IPR051316">
    <property type="entry name" value="Zinc-reg_GTPase_activator"/>
</dbReference>
<dbReference type="InterPro" id="IPR012824">
    <property type="entry name" value="CobW"/>
</dbReference>
<comment type="function">
    <text evidence="5">Zinc chaperone that directly transfers zinc cofactor to target proteins, thereby activating them. Zinc is transferred from the CXCC motif in the GTPase domain to the zinc binding site in target proteins in a process requiring GTP hydrolysis.</text>
</comment>
<keyword evidence="1" id="KW-0547">Nucleotide-binding</keyword>
<reference evidence="10 11" key="1">
    <citation type="submission" date="2016-10" db="EMBL/GenBank/DDBJ databases">
        <authorList>
            <person name="de Groot N.N."/>
        </authorList>
    </citation>
    <scope>NUCLEOTIDE SEQUENCE [LARGE SCALE GENOMIC DNA]</scope>
    <source>
        <strain evidence="10 11">CGMCC 1.9157</strain>
    </source>
</reference>
<comment type="similarity">
    <text evidence="4">Belongs to the SIMIBI class G3E GTPase family. ZNG1 subfamily.</text>
</comment>
<feature type="compositionally biased region" description="Basic and acidic residues" evidence="7">
    <location>
        <begin position="242"/>
        <end position="268"/>
    </location>
</feature>
<dbReference type="STRING" id="655353.SAMN04488056_101580"/>
<feature type="domain" description="CobW C-terminal" evidence="9">
    <location>
        <begin position="286"/>
        <end position="365"/>
    </location>
</feature>
<keyword evidence="2" id="KW-0378">Hydrolase</keyword>
<evidence type="ECO:0000256" key="1">
    <source>
        <dbReference type="ARBA" id="ARBA00022741"/>
    </source>
</evidence>
<dbReference type="Pfam" id="PF07683">
    <property type="entry name" value="CobW_C"/>
    <property type="match status" value="1"/>
</dbReference>
<evidence type="ECO:0000259" key="8">
    <source>
        <dbReference type="Pfam" id="PF02492"/>
    </source>
</evidence>
<dbReference type="GO" id="GO:0009236">
    <property type="term" value="P:cobalamin biosynthetic process"/>
    <property type="evidence" value="ECO:0007669"/>
    <property type="project" value="InterPro"/>
</dbReference>
<evidence type="ECO:0000256" key="3">
    <source>
        <dbReference type="ARBA" id="ARBA00023186"/>
    </source>
</evidence>
<dbReference type="RefSeq" id="WP_090068625.1">
    <property type="nucleotide sequence ID" value="NZ_FOVR01000001.1"/>
</dbReference>
<dbReference type="AlphaFoldDB" id="A0A1I5AR49"/>
<organism evidence="10 11">
    <name type="scientific">Cohaesibacter marisflavi</name>
    <dbReference type="NCBI Taxonomy" id="655353"/>
    <lineage>
        <taxon>Bacteria</taxon>
        <taxon>Pseudomonadati</taxon>
        <taxon>Pseudomonadota</taxon>
        <taxon>Alphaproteobacteria</taxon>
        <taxon>Hyphomicrobiales</taxon>
        <taxon>Cohaesibacteraceae</taxon>
    </lineage>
</organism>
<evidence type="ECO:0000313" key="10">
    <source>
        <dbReference type="EMBL" id="SFN64852.1"/>
    </source>
</evidence>
<dbReference type="PANTHER" id="PTHR13748:SF62">
    <property type="entry name" value="COBW DOMAIN-CONTAINING PROTEIN"/>
    <property type="match status" value="1"/>
</dbReference>
<dbReference type="Gene3D" id="3.40.50.300">
    <property type="entry name" value="P-loop containing nucleotide triphosphate hydrolases"/>
    <property type="match status" value="1"/>
</dbReference>
<dbReference type="Proteomes" id="UP000199236">
    <property type="component" value="Unassembled WGS sequence"/>
</dbReference>
<dbReference type="EMBL" id="FOVR01000001">
    <property type="protein sequence ID" value="SFN64852.1"/>
    <property type="molecule type" value="Genomic_DNA"/>
</dbReference>
<dbReference type="InterPro" id="IPR036627">
    <property type="entry name" value="CobW-likC_sf"/>
</dbReference>
<dbReference type="NCBIfam" id="TIGR02475">
    <property type="entry name" value="CobW"/>
    <property type="match status" value="1"/>
</dbReference>
<dbReference type="GO" id="GO:0016787">
    <property type="term" value="F:hydrolase activity"/>
    <property type="evidence" value="ECO:0007669"/>
    <property type="project" value="UniProtKB-KW"/>
</dbReference>
<dbReference type="InterPro" id="IPR027417">
    <property type="entry name" value="P-loop_NTPase"/>
</dbReference>
<accession>A0A1I5AR49</accession>
<dbReference type="InterPro" id="IPR003495">
    <property type="entry name" value="CobW/HypB/UreG_nucleotide-bd"/>
</dbReference>
<proteinExistence type="inferred from homology"/>
<protein>
    <submittedName>
        <fullName evidence="10">Cobalamin biosynthesis protein CobW</fullName>
    </submittedName>
</protein>
<dbReference type="GO" id="GO:0000166">
    <property type="term" value="F:nucleotide binding"/>
    <property type="evidence" value="ECO:0007669"/>
    <property type="project" value="UniProtKB-KW"/>
</dbReference>
<dbReference type="GO" id="GO:0005737">
    <property type="term" value="C:cytoplasm"/>
    <property type="evidence" value="ECO:0007669"/>
    <property type="project" value="TreeGrafter"/>
</dbReference>
<evidence type="ECO:0000256" key="4">
    <source>
        <dbReference type="ARBA" id="ARBA00034320"/>
    </source>
</evidence>
<evidence type="ECO:0000256" key="6">
    <source>
        <dbReference type="ARBA" id="ARBA00049117"/>
    </source>
</evidence>
<keyword evidence="3" id="KW-0143">Chaperone</keyword>
<evidence type="ECO:0000256" key="5">
    <source>
        <dbReference type="ARBA" id="ARBA00045658"/>
    </source>
</evidence>
<evidence type="ECO:0000313" key="11">
    <source>
        <dbReference type="Proteomes" id="UP000199236"/>
    </source>
</evidence>
<comment type="catalytic activity">
    <reaction evidence="6">
        <text>GTP + H2O = GDP + phosphate + H(+)</text>
        <dbReference type="Rhea" id="RHEA:19669"/>
        <dbReference type="ChEBI" id="CHEBI:15377"/>
        <dbReference type="ChEBI" id="CHEBI:15378"/>
        <dbReference type="ChEBI" id="CHEBI:37565"/>
        <dbReference type="ChEBI" id="CHEBI:43474"/>
        <dbReference type="ChEBI" id="CHEBI:58189"/>
    </reaction>
    <physiologicalReaction direction="left-to-right" evidence="6">
        <dbReference type="Rhea" id="RHEA:19670"/>
    </physiologicalReaction>
</comment>
<evidence type="ECO:0000256" key="7">
    <source>
        <dbReference type="SAM" id="MobiDB-lite"/>
    </source>
</evidence>
<dbReference type="SUPFAM" id="SSF52540">
    <property type="entry name" value="P-loop containing nucleoside triphosphate hydrolases"/>
    <property type="match status" value="1"/>
</dbReference>
<evidence type="ECO:0000259" key="9">
    <source>
        <dbReference type="Pfam" id="PF07683"/>
    </source>
</evidence>
<dbReference type="OrthoDB" id="9808822at2"/>
<dbReference type="PANTHER" id="PTHR13748">
    <property type="entry name" value="COBW-RELATED"/>
    <property type="match status" value="1"/>
</dbReference>
<sequence>MSFKAPLSSPKIPATVVTGFLGSGKTTLIRHLIEQAGDKKIALIVNEFGDMGFDGEMISSCGNPNCTEDDVVELKNGCICCTVADEFLPTMEMLLKREPRPEHVVIETSGLALPQPLVQAFQWPSVRASVTVDGVITIADAAALSEGHYSVDEEAVVRQREQDDSIDHENPIDELFNDQLKCADMIVISKADLIDEDAMARVEAIIAEHRRDGVKTIHSANGNVSTAVLLGLEAGAEEDLDSREAAHDHHHHNDDHDHDHEHDDDHDLHHHHHHHHHHDHDDFHSAVVAPRAFASMDALKQAVSDVLAQSGVLRVKGYAAIEGKKARVVVQAVGRRVESWFDPGAESSTGLVVIGLKDFDLDRANKTLG</sequence>
<feature type="domain" description="CobW/HypB/UreG nucleotide-binding" evidence="8">
    <location>
        <begin position="13"/>
        <end position="210"/>
    </location>
</feature>
<dbReference type="Gene3D" id="3.30.1220.10">
    <property type="entry name" value="CobW-like, C-terminal domain"/>
    <property type="match status" value="1"/>
</dbReference>
<evidence type="ECO:0000256" key="2">
    <source>
        <dbReference type="ARBA" id="ARBA00022801"/>
    </source>
</evidence>
<dbReference type="Pfam" id="PF02492">
    <property type="entry name" value="cobW"/>
    <property type="match status" value="1"/>
</dbReference>
<name>A0A1I5AR49_9HYPH</name>
<feature type="region of interest" description="Disordered" evidence="7">
    <location>
        <begin position="241"/>
        <end position="283"/>
    </location>
</feature>
<gene>
    <name evidence="10" type="ORF">SAMN04488056_101580</name>
</gene>
<dbReference type="SUPFAM" id="SSF90002">
    <property type="entry name" value="Hypothetical protein YjiA, C-terminal domain"/>
    <property type="match status" value="1"/>
</dbReference>
<dbReference type="InterPro" id="IPR011629">
    <property type="entry name" value="CobW-like_C"/>
</dbReference>
<dbReference type="CDD" id="cd03112">
    <property type="entry name" value="CobW-like"/>
    <property type="match status" value="1"/>
</dbReference>
<feature type="compositionally biased region" description="Basic residues" evidence="7">
    <location>
        <begin position="269"/>
        <end position="278"/>
    </location>
</feature>